<evidence type="ECO:0000313" key="5">
    <source>
        <dbReference type="Proteomes" id="UP000829685"/>
    </source>
</evidence>
<dbReference type="PANTHER" id="PTHR39142:SF1">
    <property type="entry name" value="AEL197CP"/>
    <property type="match status" value="1"/>
</dbReference>
<dbReference type="EMBL" id="JAFIMR010000007">
    <property type="protein sequence ID" value="KAI1876635.1"/>
    <property type="molecule type" value="Genomic_DNA"/>
</dbReference>
<organism evidence="4 5">
    <name type="scientific">Neoarthrinium moseri</name>
    <dbReference type="NCBI Taxonomy" id="1658444"/>
    <lineage>
        <taxon>Eukaryota</taxon>
        <taxon>Fungi</taxon>
        <taxon>Dikarya</taxon>
        <taxon>Ascomycota</taxon>
        <taxon>Pezizomycotina</taxon>
        <taxon>Sordariomycetes</taxon>
        <taxon>Xylariomycetidae</taxon>
        <taxon>Amphisphaeriales</taxon>
        <taxon>Apiosporaceae</taxon>
        <taxon>Neoarthrinium</taxon>
    </lineage>
</organism>
<keyword evidence="2" id="KW-0472">Membrane</keyword>
<keyword evidence="2" id="KW-0812">Transmembrane</keyword>
<evidence type="ECO:0000256" key="3">
    <source>
        <dbReference type="SAM" id="SignalP"/>
    </source>
</evidence>
<feature type="compositionally biased region" description="Basic and acidic residues" evidence="1">
    <location>
        <begin position="125"/>
        <end position="136"/>
    </location>
</feature>
<evidence type="ECO:0000313" key="4">
    <source>
        <dbReference type="EMBL" id="KAI1876635.1"/>
    </source>
</evidence>
<evidence type="ECO:0000256" key="1">
    <source>
        <dbReference type="SAM" id="MobiDB-lite"/>
    </source>
</evidence>
<feature type="chain" id="PRO_5040212663" description="Calcium influx-promoting protein ehs1" evidence="3">
    <location>
        <begin position="36"/>
        <end position="667"/>
    </location>
</feature>
<dbReference type="Pfam" id="PF12929">
    <property type="entry name" value="Mid1"/>
    <property type="match status" value="1"/>
</dbReference>
<dbReference type="GO" id="GO:0098703">
    <property type="term" value="P:calcium ion import across plasma membrane"/>
    <property type="evidence" value="ECO:0007669"/>
    <property type="project" value="InterPro"/>
</dbReference>
<dbReference type="PANTHER" id="PTHR39142">
    <property type="entry name" value="MID1P"/>
    <property type="match status" value="1"/>
</dbReference>
<gene>
    <name evidence="4" type="ORF">JX265_004161</name>
</gene>
<dbReference type="InterPro" id="IPR024338">
    <property type="entry name" value="MID1/Yam8"/>
</dbReference>
<feature type="region of interest" description="Disordered" evidence="1">
    <location>
        <begin position="125"/>
        <end position="178"/>
    </location>
</feature>
<protein>
    <recommendedName>
        <fullName evidence="6">Calcium influx-promoting protein ehs1</fullName>
    </recommendedName>
</protein>
<keyword evidence="2" id="KW-1133">Transmembrane helix</keyword>
<comment type="caution">
    <text evidence="4">The sequence shown here is derived from an EMBL/GenBank/DDBJ whole genome shotgun (WGS) entry which is preliminary data.</text>
</comment>
<proteinExistence type="predicted"/>
<sequence length="667" mass="73196">MQLSPMQSRLAASIIASCLLLAIYLFLFTPHFALAAEIGGASLGHSAERDAEFLALLDDEDSATPIGSRSPEYEPDFGLFDRSIIGRATEETQTLVNNEVREKNLDENSQATFVFQFSSISSREAGESGRTAELRKRSNGSQDQDVEVEEPNTDDADADADADADKDGEGHELRRRQSATKTLWITANTCLQPDRPVPDTTGEDPPQLTLYVSTSKDNQSPGPMAKGNQDTLLFEEGAVMYNTTVSGDVYFTVAAPFIKDTFTSKMYNFEVAVSVDQPYHYFDNTTDPNVNWVDSDAGAALLITGNLTDNPDTVMTEMPYSLFAYAQGDVSVLGVRNSYCGLGNYAQIGGNRSTLPKNMMSMGMTRRGEGNLTKQEFFFTGLNKSTTYQAILTTNPGFSSNISTSKRDTGAGSKKVVFRQTEFDTKSTGACMVISNLTFCDQVAYSVPGNETRFGSGKVEELKSFYDDYAQTMYKNFEKAMTTIPCDIENTSKYSLARNCDDCKQAYKNWICFVSIPRCEDYSKTDLFLQPRNINSTFPDGTTVDNMTLAEFGNQKAYNSSRRPDIDTVVAPGPYKEVLPCEELCYDIVQSCPASLSFSCPLPGSDVRVPGKDVFSSSYGQHRDGDKSVVTCNYPDAAHYRRSASAIVSLPWTMMGLLGGGALLLLL</sequence>
<accession>A0A9Q0AP55</accession>
<dbReference type="GO" id="GO:0005262">
    <property type="term" value="F:calcium channel activity"/>
    <property type="evidence" value="ECO:0007669"/>
    <property type="project" value="InterPro"/>
</dbReference>
<feature type="compositionally biased region" description="Basic and acidic residues" evidence="1">
    <location>
        <begin position="163"/>
        <end position="172"/>
    </location>
</feature>
<keyword evidence="5" id="KW-1185">Reference proteome</keyword>
<feature type="compositionally biased region" description="Acidic residues" evidence="1">
    <location>
        <begin position="144"/>
        <end position="162"/>
    </location>
</feature>
<feature type="transmembrane region" description="Helical" evidence="2">
    <location>
        <begin position="646"/>
        <end position="666"/>
    </location>
</feature>
<name>A0A9Q0AP55_9PEZI</name>
<reference evidence="4" key="1">
    <citation type="submission" date="2021-03" db="EMBL/GenBank/DDBJ databases">
        <title>Revisited historic fungal species revealed as producer of novel bioactive compounds through whole genome sequencing and comparative genomics.</title>
        <authorList>
            <person name="Vignolle G.A."/>
            <person name="Hochenegger N."/>
            <person name="Mach R.L."/>
            <person name="Mach-Aigner A.R."/>
            <person name="Javad Rahimi M."/>
            <person name="Salim K.A."/>
            <person name="Chan C.M."/>
            <person name="Lim L.B.L."/>
            <person name="Cai F."/>
            <person name="Druzhinina I.S."/>
            <person name="U'Ren J.M."/>
            <person name="Derntl C."/>
        </authorList>
    </citation>
    <scope>NUCLEOTIDE SEQUENCE</scope>
    <source>
        <strain evidence="4">TUCIM 5799</strain>
    </source>
</reference>
<evidence type="ECO:0008006" key="6">
    <source>
        <dbReference type="Google" id="ProtNLM"/>
    </source>
</evidence>
<feature type="signal peptide" evidence="3">
    <location>
        <begin position="1"/>
        <end position="35"/>
    </location>
</feature>
<dbReference type="Proteomes" id="UP000829685">
    <property type="component" value="Unassembled WGS sequence"/>
</dbReference>
<evidence type="ECO:0000256" key="2">
    <source>
        <dbReference type="SAM" id="Phobius"/>
    </source>
</evidence>
<dbReference type="AlphaFoldDB" id="A0A9Q0AP55"/>
<keyword evidence="3" id="KW-0732">Signal</keyword>